<feature type="domain" description="Glycosyl transferase family 25" evidence="1">
    <location>
        <begin position="13"/>
        <end position="131"/>
    </location>
</feature>
<dbReference type="Proteomes" id="UP000298588">
    <property type="component" value="Chromosome"/>
</dbReference>
<evidence type="ECO:0000313" key="2">
    <source>
        <dbReference type="EMBL" id="QCK86253.1"/>
    </source>
</evidence>
<keyword evidence="3" id="KW-1185">Reference proteome</keyword>
<organism evidence="2 3">
    <name type="scientific">Phreatobacter aquaticus</name>
    <dbReference type="NCBI Taxonomy" id="2570229"/>
    <lineage>
        <taxon>Bacteria</taxon>
        <taxon>Pseudomonadati</taxon>
        <taxon>Pseudomonadota</taxon>
        <taxon>Alphaproteobacteria</taxon>
        <taxon>Hyphomicrobiales</taxon>
        <taxon>Phreatobacteraceae</taxon>
        <taxon>Phreatobacter</taxon>
    </lineage>
</organism>
<evidence type="ECO:0000259" key="1">
    <source>
        <dbReference type="Pfam" id="PF01755"/>
    </source>
</evidence>
<dbReference type="AlphaFoldDB" id="A0A4D7QJV9"/>
<sequence>MPKRTWTERTLALVISLPRATARRIHARRLIDSLPMTGHLIDAVDGLGLTPDQRAAHQPDLFRPRYPFALGAAEIGCFLSHRAAWQALVASGHDQALILEDDAVLGPRFLPALDRLAAEREQWAFVQLHSHRSPERSPDTDFIGCRTLPQVEMVGQIVTRAAASRLIAASECFDRPVDSFIQLTWATGVPIHHLVRPVVANGGASLGGSTISRTMPALERIRRTAVRPLYKTSLRLRAEWHARRGPASGALGLGSLERA</sequence>
<dbReference type="Pfam" id="PF01755">
    <property type="entry name" value="Glyco_transf_25"/>
    <property type="match status" value="1"/>
</dbReference>
<evidence type="ECO:0000313" key="3">
    <source>
        <dbReference type="Proteomes" id="UP000298588"/>
    </source>
</evidence>
<proteinExistence type="predicted"/>
<dbReference type="InterPro" id="IPR002654">
    <property type="entry name" value="Glyco_trans_25"/>
</dbReference>
<dbReference type="CDD" id="cd06532">
    <property type="entry name" value="Glyco_transf_25"/>
    <property type="match status" value="1"/>
</dbReference>
<protein>
    <submittedName>
        <fullName evidence="2">Glycosyltransferase family 25 protein</fullName>
    </submittedName>
</protein>
<dbReference type="GO" id="GO:0016740">
    <property type="term" value="F:transferase activity"/>
    <property type="evidence" value="ECO:0007669"/>
    <property type="project" value="UniProtKB-KW"/>
</dbReference>
<gene>
    <name evidence="2" type="ORF">E8L99_11060</name>
</gene>
<dbReference type="RefSeq" id="WP_137099585.1">
    <property type="nucleotide sequence ID" value="NZ_CP039865.1"/>
</dbReference>
<reference evidence="2 3" key="1">
    <citation type="submission" date="2019-04" db="EMBL/GenBank/DDBJ databases">
        <title>Phreatobacter aquaticus sp. nov.</title>
        <authorList>
            <person name="Choi A."/>
            <person name="Baek K."/>
        </authorList>
    </citation>
    <scope>NUCLEOTIDE SEQUENCE [LARGE SCALE GENOMIC DNA]</scope>
    <source>
        <strain evidence="2 3">NMCR1094</strain>
    </source>
</reference>
<keyword evidence="2" id="KW-0808">Transferase</keyword>
<dbReference type="OrthoDB" id="259382at2"/>
<dbReference type="EMBL" id="CP039865">
    <property type="protein sequence ID" value="QCK86253.1"/>
    <property type="molecule type" value="Genomic_DNA"/>
</dbReference>
<name>A0A4D7QJV9_9HYPH</name>
<accession>A0A4D7QJV9</accession>
<dbReference type="KEGG" id="paqt:E8L99_11060"/>